<dbReference type="InterPro" id="IPR036280">
    <property type="entry name" value="Multihaem_cyt_sf"/>
</dbReference>
<keyword evidence="3" id="KW-0479">Metal-binding</keyword>
<keyword evidence="1" id="KW-0813">Transport</keyword>
<dbReference type="SUPFAM" id="SSF48695">
    <property type="entry name" value="Multiheme cytochromes"/>
    <property type="match status" value="1"/>
</dbReference>
<dbReference type="InterPro" id="IPR051811">
    <property type="entry name" value="Cytochrome_c550/c551-like"/>
</dbReference>
<dbReference type="EMBL" id="UINC01050784">
    <property type="protein sequence ID" value="SVB64168.1"/>
    <property type="molecule type" value="Genomic_DNA"/>
</dbReference>
<dbReference type="PANTHER" id="PTHR37823:SF1">
    <property type="entry name" value="CYTOCHROME C-553-LIKE"/>
    <property type="match status" value="1"/>
</dbReference>
<evidence type="ECO:0000259" key="6">
    <source>
        <dbReference type="PROSITE" id="PS51007"/>
    </source>
</evidence>
<evidence type="ECO:0000256" key="3">
    <source>
        <dbReference type="ARBA" id="ARBA00022723"/>
    </source>
</evidence>
<accession>A0A382FM67</accession>
<dbReference type="AlphaFoldDB" id="A0A382FM67"/>
<evidence type="ECO:0000256" key="5">
    <source>
        <dbReference type="ARBA" id="ARBA00023004"/>
    </source>
</evidence>
<keyword evidence="2" id="KW-0349">Heme</keyword>
<dbReference type="SUPFAM" id="SSF46626">
    <property type="entry name" value="Cytochrome c"/>
    <property type="match status" value="2"/>
</dbReference>
<proteinExistence type="predicted"/>
<dbReference type="PROSITE" id="PS51007">
    <property type="entry name" value="CYTC"/>
    <property type="match status" value="2"/>
</dbReference>
<sequence length="520" mass="59333">IKLETKIAQDALNSVLKAANLVDRKLKLIDRRKMSLANKIGDIVRDLPILDFMAPYFKVEQVVLPDIKYNVNFASVPEVDRCKSCHLGIDNPDYKDAEQPFTTHPNLDLYLTSSSPHAYESFGCTGCHAGRGRGTDFTSATHTPNSPEQRAEWEEKYDWHEMHHWLKPMLPTKYSEASCFKCHQDEANIAHADKLTMGLTLIEKNGCNGCHTIKSLESRRKAGPDLARINEKVNKDWVAKWIKDPKGFRHNTKMPSFFGQSNNSDTNAVLRNDTEIYTIAEYLFQDGEKMSRKNDQKFTGNAEKGQELFEVVGCRGCHNIENNPNNMTEDIQLADLLKEHGPNLISLGSKTSAQWVYNWLKDPSEYWHDTRMPNLRLSDEEAKNLTAYLMNSTNTEFDAVEPIQMSKEALDEIALGWLRKMYPEKEANSRLAGMAFDNKIDYVADKSIRYYGCFGCHNIPGYENAKPIGTELTVEGSKPVNKLDFGYIHDLEHTNYAWFTQKLENPRIFDKGKASQPEDK</sequence>
<dbReference type="PANTHER" id="PTHR37823">
    <property type="entry name" value="CYTOCHROME C-553-LIKE"/>
    <property type="match status" value="1"/>
</dbReference>
<organism evidence="7">
    <name type="scientific">marine metagenome</name>
    <dbReference type="NCBI Taxonomy" id="408172"/>
    <lineage>
        <taxon>unclassified sequences</taxon>
        <taxon>metagenomes</taxon>
        <taxon>ecological metagenomes</taxon>
    </lineage>
</organism>
<protein>
    <recommendedName>
        <fullName evidence="6">Cytochrome c domain-containing protein</fullName>
    </recommendedName>
</protein>
<feature type="non-terminal residue" evidence="7">
    <location>
        <position position="520"/>
    </location>
</feature>
<dbReference type="GO" id="GO:0009055">
    <property type="term" value="F:electron transfer activity"/>
    <property type="evidence" value="ECO:0007669"/>
    <property type="project" value="InterPro"/>
</dbReference>
<gene>
    <name evidence="7" type="ORF">METZ01_LOCUS217022</name>
</gene>
<dbReference type="InterPro" id="IPR036909">
    <property type="entry name" value="Cyt_c-like_dom_sf"/>
</dbReference>
<keyword evidence="5" id="KW-0408">Iron</keyword>
<dbReference type="Pfam" id="PF00034">
    <property type="entry name" value="Cytochrom_C"/>
    <property type="match status" value="1"/>
</dbReference>
<feature type="domain" description="Cytochrome c" evidence="6">
    <location>
        <begin position="300"/>
        <end position="393"/>
    </location>
</feature>
<dbReference type="InterPro" id="IPR009056">
    <property type="entry name" value="Cyt_c-like_dom"/>
</dbReference>
<dbReference type="GO" id="GO:0020037">
    <property type="term" value="F:heme binding"/>
    <property type="evidence" value="ECO:0007669"/>
    <property type="project" value="InterPro"/>
</dbReference>
<reference evidence="7" key="1">
    <citation type="submission" date="2018-05" db="EMBL/GenBank/DDBJ databases">
        <authorList>
            <person name="Lanie J.A."/>
            <person name="Ng W.-L."/>
            <person name="Kazmierczak K.M."/>
            <person name="Andrzejewski T.M."/>
            <person name="Davidsen T.M."/>
            <person name="Wayne K.J."/>
            <person name="Tettelin H."/>
            <person name="Glass J.I."/>
            <person name="Rusch D."/>
            <person name="Podicherti R."/>
            <person name="Tsui H.-C.T."/>
            <person name="Winkler M.E."/>
        </authorList>
    </citation>
    <scope>NUCLEOTIDE SEQUENCE</scope>
</reference>
<evidence type="ECO:0000256" key="2">
    <source>
        <dbReference type="ARBA" id="ARBA00022617"/>
    </source>
</evidence>
<dbReference type="GO" id="GO:0046872">
    <property type="term" value="F:metal ion binding"/>
    <property type="evidence" value="ECO:0007669"/>
    <property type="project" value="UniProtKB-KW"/>
</dbReference>
<feature type="domain" description="Cytochrome c" evidence="6">
    <location>
        <begin position="193"/>
        <end position="287"/>
    </location>
</feature>
<feature type="non-terminal residue" evidence="7">
    <location>
        <position position="1"/>
    </location>
</feature>
<keyword evidence="4" id="KW-0249">Electron transport</keyword>
<evidence type="ECO:0000256" key="1">
    <source>
        <dbReference type="ARBA" id="ARBA00022448"/>
    </source>
</evidence>
<name>A0A382FM67_9ZZZZ</name>
<dbReference type="Gene3D" id="1.10.760.10">
    <property type="entry name" value="Cytochrome c-like domain"/>
    <property type="match status" value="2"/>
</dbReference>
<evidence type="ECO:0000313" key="7">
    <source>
        <dbReference type="EMBL" id="SVB64168.1"/>
    </source>
</evidence>
<evidence type="ECO:0000256" key="4">
    <source>
        <dbReference type="ARBA" id="ARBA00022982"/>
    </source>
</evidence>